<dbReference type="SUPFAM" id="SSF55486">
    <property type="entry name" value="Metalloproteases ('zincins'), catalytic domain"/>
    <property type="match status" value="1"/>
</dbReference>
<sequence length="279" mass="29955">MDWEQLRRSRNVVDRRGGGVGGGLAVGGGGLIFALLASLLFGGSPLDYLGAGSSSGTQGQVQQTPANDRNADFVSAILGDTEDTWAAIFQKAGRQYNPPRLVLFDGTVNSGCGSASSATGPFYCLLDRQVYMDLSFFRTLETRLGASGDFARAYVIAHEIGHHIQNELGILPRVQEQQQRLSRAQSNALSVRTELMADCLAGVWGHYTAQRGIIDGADVRSAMTAAEAIGDDRLQQQSQGRVVPDSFTHGSSAQRVAWFQRGLQSGNIDDCDAFSVQRP</sequence>
<dbReference type="GO" id="GO:0008237">
    <property type="term" value="F:metallopeptidase activity"/>
    <property type="evidence" value="ECO:0007669"/>
    <property type="project" value="UniProtKB-KW"/>
</dbReference>
<dbReference type="PATRIC" id="fig|937777.3.peg.3312"/>
<dbReference type="OrthoDB" id="9774900at2"/>
<evidence type="ECO:0000313" key="6">
    <source>
        <dbReference type="EMBL" id="AFZ68736.1"/>
    </source>
</evidence>
<dbReference type="Pfam" id="PF04228">
    <property type="entry name" value="Zn_peptidase"/>
    <property type="match status" value="1"/>
</dbReference>
<comment type="subcellular location">
    <subcellularLocation>
        <location evidence="1">Membrane</location>
        <topology evidence="1">Single-pass membrane protein</topology>
    </subcellularLocation>
</comment>
<dbReference type="PANTHER" id="PTHR30168">
    <property type="entry name" value="PUTATIVE MEMBRANE PROTEIN YPFJ"/>
    <property type="match status" value="1"/>
</dbReference>
<dbReference type="AlphaFoldDB" id="L0A4G5"/>
<dbReference type="STRING" id="937777.Deipe_3295"/>
<dbReference type="RefSeq" id="WP_015237034.1">
    <property type="nucleotide sequence ID" value="NC_019793.1"/>
</dbReference>
<evidence type="ECO:0000256" key="5">
    <source>
        <dbReference type="SAM" id="Phobius"/>
    </source>
</evidence>
<keyword evidence="7" id="KW-1185">Reference proteome</keyword>
<keyword evidence="6" id="KW-0645">Protease</keyword>
<organism evidence="6 7">
    <name type="scientific">Deinococcus peraridilitoris (strain DSM 19664 / LMG 22246 / CIP 109416 / KR-200)</name>
    <dbReference type="NCBI Taxonomy" id="937777"/>
    <lineage>
        <taxon>Bacteria</taxon>
        <taxon>Thermotogati</taxon>
        <taxon>Deinococcota</taxon>
        <taxon>Deinococci</taxon>
        <taxon>Deinococcales</taxon>
        <taxon>Deinococcaceae</taxon>
        <taxon>Deinococcus</taxon>
    </lineage>
</organism>
<evidence type="ECO:0000256" key="3">
    <source>
        <dbReference type="ARBA" id="ARBA00022989"/>
    </source>
</evidence>
<proteinExistence type="predicted"/>
<name>L0A4G5_DEIPD</name>
<evidence type="ECO:0000313" key="7">
    <source>
        <dbReference type="Proteomes" id="UP000010467"/>
    </source>
</evidence>
<dbReference type="EMBL" id="CP003382">
    <property type="protein sequence ID" value="AFZ68736.1"/>
    <property type="molecule type" value="Genomic_DNA"/>
</dbReference>
<feature type="transmembrane region" description="Helical" evidence="5">
    <location>
        <begin position="20"/>
        <end position="41"/>
    </location>
</feature>
<keyword evidence="4 5" id="KW-0472">Membrane</keyword>
<evidence type="ECO:0000256" key="1">
    <source>
        <dbReference type="ARBA" id="ARBA00004167"/>
    </source>
</evidence>
<keyword evidence="6" id="KW-0482">Metalloprotease</keyword>
<keyword evidence="3 5" id="KW-1133">Transmembrane helix</keyword>
<dbReference type="HOGENOM" id="CLU_059329_0_0_0"/>
<accession>L0A4G5</accession>
<dbReference type="InterPro" id="IPR007343">
    <property type="entry name" value="Uncharacterised_pept_Zn_put"/>
</dbReference>
<evidence type="ECO:0000256" key="4">
    <source>
        <dbReference type="ARBA" id="ARBA00023136"/>
    </source>
</evidence>
<protein>
    <submittedName>
        <fullName evidence="6">Putative metalloprotease</fullName>
    </submittedName>
</protein>
<dbReference type="GO" id="GO:0006508">
    <property type="term" value="P:proteolysis"/>
    <property type="evidence" value="ECO:0007669"/>
    <property type="project" value="UniProtKB-KW"/>
</dbReference>
<keyword evidence="6" id="KW-0378">Hydrolase</keyword>
<keyword evidence="2 5" id="KW-0812">Transmembrane</keyword>
<dbReference type="eggNOG" id="COG2321">
    <property type="taxonomic scope" value="Bacteria"/>
</dbReference>
<evidence type="ECO:0000256" key="2">
    <source>
        <dbReference type="ARBA" id="ARBA00022692"/>
    </source>
</evidence>
<dbReference type="KEGG" id="dpd:Deipe_3295"/>
<gene>
    <name evidence="6" type="ordered locus">Deipe_3295</name>
</gene>
<reference evidence="7" key="1">
    <citation type="submission" date="2012-03" db="EMBL/GenBank/DDBJ databases">
        <title>Complete sequence of chromosome of Deinococcus peraridilitoris DSM 19664.</title>
        <authorList>
            <person name="Lucas S."/>
            <person name="Copeland A."/>
            <person name="Lapidus A."/>
            <person name="Glavina del Rio T."/>
            <person name="Dalin E."/>
            <person name="Tice H."/>
            <person name="Bruce D."/>
            <person name="Goodwin L."/>
            <person name="Pitluck S."/>
            <person name="Peters L."/>
            <person name="Mikhailova N."/>
            <person name="Lu M."/>
            <person name="Kyrpides N."/>
            <person name="Mavromatis K."/>
            <person name="Ivanova N."/>
            <person name="Brettin T."/>
            <person name="Detter J.C."/>
            <person name="Han C."/>
            <person name="Larimer F."/>
            <person name="Land M."/>
            <person name="Hauser L."/>
            <person name="Markowitz V."/>
            <person name="Cheng J.-F."/>
            <person name="Hugenholtz P."/>
            <person name="Woyke T."/>
            <person name="Wu D."/>
            <person name="Pukall R."/>
            <person name="Steenblock K."/>
            <person name="Brambilla E."/>
            <person name="Klenk H.-P."/>
            <person name="Eisen J.A."/>
        </authorList>
    </citation>
    <scope>NUCLEOTIDE SEQUENCE [LARGE SCALE GENOMIC DNA]</scope>
    <source>
        <strain evidence="7">DSM 19664 / LMG 22246 / CIP 109416 / KR-200</strain>
    </source>
</reference>
<dbReference type="Proteomes" id="UP000010467">
    <property type="component" value="Chromosome"/>
</dbReference>
<dbReference type="GO" id="GO:0016020">
    <property type="term" value="C:membrane"/>
    <property type="evidence" value="ECO:0007669"/>
    <property type="project" value="UniProtKB-SubCell"/>
</dbReference>
<dbReference type="PANTHER" id="PTHR30168:SF0">
    <property type="entry name" value="INNER MEMBRANE PROTEIN"/>
    <property type="match status" value="1"/>
</dbReference>